<organism evidence="18 19">
    <name type="scientific">Powellomyces hirtus</name>
    <dbReference type="NCBI Taxonomy" id="109895"/>
    <lineage>
        <taxon>Eukaryota</taxon>
        <taxon>Fungi</taxon>
        <taxon>Fungi incertae sedis</taxon>
        <taxon>Chytridiomycota</taxon>
        <taxon>Chytridiomycota incertae sedis</taxon>
        <taxon>Chytridiomycetes</taxon>
        <taxon>Spizellomycetales</taxon>
        <taxon>Powellomycetaceae</taxon>
        <taxon>Powellomyces</taxon>
    </lineage>
</organism>
<evidence type="ECO:0000256" key="5">
    <source>
        <dbReference type="ARBA" id="ARBA00014713"/>
    </source>
</evidence>
<evidence type="ECO:0000256" key="10">
    <source>
        <dbReference type="ARBA" id="ARBA00022801"/>
    </source>
</evidence>
<comment type="catalytic activity">
    <reaction evidence="1 15">
        <text>Release of an N-terminal dipeptide from a peptide comprising four or more residues, with broad specificity. Also acts on dipeptidyl 2-naphthylamides.</text>
        <dbReference type="EC" id="3.4.14.4"/>
    </reaction>
</comment>
<comment type="caution">
    <text evidence="18">The sequence shown here is derived from an EMBL/GenBank/DDBJ whole genome shotgun (WGS) entry which is preliminary data.</text>
</comment>
<dbReference type="Gene3D" id="3.30.540.30">
    <property type="match status" value="3"/>
</dbReference>
<evidence type="ECO:0000256" key="6">
    <source>
        <dbReference type="ARBA" id="ARBA00022438"/>
    </source>
</evidence>
<comment type="similarity">
    <text evidence="3 15">Belongs to the peptidase M49 family.</text>
</comment>
<proteinExistence type="inferred from homology"/>
<gene>
    <name evidence="18" type="ORF">PhCBS80983_g03351</name>
</gene>
<dbReference type="STRING" id="109895.A0A507E212"/>
<evidence type="ECO:0000313" key="19">
    <source>
        <dbReference type="Proteomes" id="UP000318582"/>
    </source>
</evidence>
<keyword evidence="6 15" id="KW-0031">Aminopeptidase</keyword>
<accession>A0A507E212</accession>
<dbReference type="GO" id="GO:0006508">
    <property type="term" value="P:proteolysis"/>
    <property type="evidence" value="ECO:0007669"/>
    <property type="project" value="UniProtKB-KW"/>
</dbReference>
<dbReference type="GO" id="GO:0004177">
    <property type="term" value="F:aminopeptidase activity"/>
    <property type="evidence" value="ECO:0007669"/>
    <property type="project" value="UniProtKB-KW"/>
</dbReference>
<comment type="cofactor">
    <cofactor evidence="15 17">
        <name>Zn(2+)</name>
        <dbReference type="ChEBI" id="CHEBI:29105"/>
    </cofactor>
    <text evidence="15 17">Binds 1 zinc ion per subunit.</text>
</comment>
<keyword evidence="19" id="KW-1185">Reference proteome</keyword>
<dbReference type="Proteomes" id="UP000318582">
    <property type="component" value="Unassembled WGS sequence"/>
</dbReference>
<protein>
    <recommendedName>
        <fullName evidence="5 15">Dipeptidyl peptidase 3</fullName>
        <ecNumber evidence="4 15">3.4.14.4</ecNumber>
    </recommendedName>
    <alternativeName>
        <fullName evidence="13 15">Dipeptidyl aminopeptidase III</fullName>
    </alternativeName>
    <alternativeName>
        <fullName evidence="14 15">Dipeptidyl peptidase III</fullName>
    </alternativeName>
</protein>
<evidence type="ECO:0000256" key="4">
    <source>
        <dbReference type="ARBA" id="ARBA00012063"/>
    </source>
</evidence>
<dbReference type="FunFam" id="3.30.540.30:FF:000002">
    <property type="entry name" value="Dipeptidyl peptidase 3"/>
    <property type="match status" value="1"/>
</dbReference>
<dbReference type="GO" id="GO:0046872">
    <property type="term" value="F:metal ion binding"/>
    <property type="evidence" value="ECO:0007669"/>
    <property type="project" value="UniProtKB-KW"/>
</dbReference>
<feature type="binding site" evidence="17">
    <location>
        <position position="448"/>
    </location>
    <ligand>
        <name>Zn(2+)</name>
        <dbReference type="ChEBI" id="CHEBI:29105"/>
        <note>catalytic</note>
    </ligand>
</feature>
<dbReference type="AlphaFoldDB" id="A0A507E212"/>
<dbReference type="InterPro" id="IPR005317">
    <property type="entry name" value="Dipeptidyl-peptase3"/>
</dbReference>
<keyword evidence="7 15" id="KW-0963">Cytoplasm</keyword>
<keyword evidence="11 15" id="KW-0862">Zinc</keyword>
<dbReference type="GO" id="GO:0005737">
    <property type="term" value="C:cytoplasm"/>
    <property type="evidence" value="ECO:0007669"/>
    <property type="project" value="UniProtKB-SubCell"/>
</dbReference>
<dbReference type="Pfam" id="PF03571">
    <property type="entry name" value="Peptidase_M49"/>
    <property type="match status" value="1"/>
</dbReference>
<keyword evidence="9 15" id="KW-0479">Metal-binding</keyword>
<evidence type="ECO:0000313" key="18">
    <source>
        <dbReference type="EMBL" id="TPX58119.1"/>
    </source>
</evidence>
<evidence type="ECO:0000256" key="12">
    <source>
        <dbReference type="ARBA" id="ARBA00023049"/>
    </source>
</evidence>
<evidence type="ECO:0000256" key="11">
    <source>
        <dbReference type="ARBA" id="ARBA00022833"/>
    </source>
</evidence>
<evidence type="ECO:0000256" key="16">
    <source>
        <dbReference type="PIRSR" id="PIRSR007828-1"/>
    </source>
</evidence>
<evidence type="ECO:0000256" key="13">
    <source>
        <dbReference type="ARBA" id="ARBA00031288"/>
    </source>
</evidence>
<reference evidence="18 19" key="1">
    <citation type="journal article" date="2019" name="Sci. Rep.">
        <title>Comparative genomics of chytrid fungi reveal insights into the obligate biotrophic and pathogenic lifestyle of Synchytrium endobioticum.</title>
        <authorList>
            <person name="van de Vossenberg B.T.L.H."/>
            <person name="Warris S."/>
            <person name="Nguyen H.D.T."/>
            <person name="van Gent-Pelzer M.P.E."/>
            <person name="Joly D.L."/>
            <person name="van de Geest H.C."/>
            <person name="Bonants P.J.M."/>
            <person name="Smith D.S."/>
            <person name="Levesque C.A."/>
            <person name="van der Lee T.A.J."/>
        </authorList>
    </citation>
    <scope>NUCLEOTIDE SEQUENCE [LARGE SCALE GENOMIC DNA]</scope>
    <source>
        <strain evidence="18 19">CBS 809.83</strain>
    </source>
</reference>
<dbReference type="PIRSF" id="PIRSF007828">
    <property type="entry name" value="Dipeptidyl-peptidase_III"/>
    <property type="match status" value="1"/>
</dbReference>
<name>A0A507E212_9FUNG</name>
<evidence type="ECO:0000256" key="1">
    <source>
        <dbReference type="ARBA" id="ARBA00001336"/>
    </source>
</evidence>
<feature type="active site" evidence="16">
    <location>
        <position position="444"/>
    </location>
</feature>
<evidence type="ECO:0000256" key="2">
    <source>
        <dbReference type="ARBA" id="ARBA00004496"/>
    </source>
</evidence>
<feature type="binding site" evidence="17">
    <location>
        <position position="443"/>
    </location>
    <ligand>
        <name>Zn(2+)</name>
        <dbReference type="ChEBI" id="CHEBI:29105"/>
        <note>catalytic</note>
    </ligand>
</feature>
<dbReference type="PANTHER" id="PTHR23422:SF11">
    <property type="entry name" value="DIPEPTIDYL PEPTIDASE 3"/>
    <property type="match status" value="1"/>
</dbReference>
<evidence type="ECO:0000256" key="7">
    <source>
        <dbReference type="ARBA" id="ARBA00022490"/>
    </source>
</evidence>
<sequence>MTIASNQYLADTNAPICRLEVSKHFDTLTDTQKLYAHYIARASWEGARVLSRSQSEYAPGLYQLFEEIFTDPAARESQPRVRDIEALKAKAGLSEESWKYFLEYAAQVFYNLGNFKSFGDTKFLPRLPVDELEKVVKSADSPKATELFGQLREFIYQVEPTEGLLIGFPAEGHISGYYSSNVSKADVQTVQALLEKSDISALNTRLLKTSDNKFELHVACADAYKPTKTLKGDDGLEVKVIYGEFAPHFAKIEENIRKAIPYAANKHQKKMLECYAESFHTGSIEAHRESQRHWIKDVGPTVETNIGFIETYRDPAGVRAEWEGFVAVVNKEMTQKFEVLVNKAEKFVGRLPWPKEFEVDKFIKPDFTSLEVMSFATSGSPPAGINIPNYNDIRMAEGFKNVSLGNVLSAKAPNEKITFVKEEDLALFKKYMGPAFEVQVGLHELLGHGSGKLLQEEPAGKYNFDHDNLPISPITGKKITTWYKPGETWGSVFKSAASSYEECRAEAVAMYLCVDREILSIFGHNDQEALDIFFCCYLQMARAGLVALEFYDPKSKKWGQAHMQARFAILQVFLEAGLVKIETNPSGDNLAIHLDRTKIETDGVQAVGTFLQKLNVYKATADAAEGLKFYTAQTTVPDSWAKYRDIVLAQKQPRKIFLQCNTFVEESSTEKVVFKEYPVTLEGYIESCIERNV</sequence>
<dbReference type="PANTHER" id="PTHR23422">
    <property type="entry name" value="DIPEPTIDYL PEPTIDASE III-RELATED"/>
    <property type="match status" value="1"/>
</dbReference>
<evidence type="ECO:0000256" key="3">
    <source>
        <dbReference type="ARBA" id="ARBA00010200"/>
    </source>
</evidence>
<evidence type="ECO:0000256" key="8">
    <source>
        <dbReference type="ARBA" id="ARBA00022670"/>
    </source>
</evidence>
<keyword evidence="8 15" id="KW-0645">Protease</keyword>
<evidence type="ECO:0000256" key="9">
    <source>
        <dbReference type="ARBA" id="ARBA00022723"/>
    </source>
</evidence>
<dbReference type="InterPro" id="IPR039461">
    <property type="entry name" value="Peptidase_M49"/>
</dbReference>
<dbReference type="EMBL" id="QEAQ01000041">
    <property type="protein sequence ID" value="TPX58119.1"/>
    <property type="molecule type" value="Genomic_DNA"/>
</dbReference>
<evidence type="ECO:0000256" key="15">
    <source>
        <dbReference type="PIRNR" id="PIRNR007828"/>
    </source>
</evidence>
<dbReference type="EC" id="3.4.14.4" evidence="4 15"/>
<keyword evidence="12 15" id="KW-0482">Metalloprotease</keyword>
<evidence type="ECO:0000256" key="17">
    <source>
        <dbReference type="PIRSR" id="PIRSR007828-2"/>
    </source>
</evidence>
<comment type="subcellular location">
    <subcellularLocation>
        <location evidence="2">Cytoplasm</location>
    </subcellularLocation>
</comment>
<dbReference type="GO" id="GO:0008239">
    <property type="term" value="F:dipeptidyl-peptidase activity"/>
    <property type="evidence" value="ECO:0007669"/>
    <property type="project" value="UniProtKB-UniRule"/>
</dbReference>
<evidence type="ECO:0000256" key="14">
    <source>
        <dbReference type="ARBA" id="ARBA00032119"/>
    </source>
</evidence>
<keyword evidence="10 15" id="KW-0378">Hydrolase</keyword>
<feature type="binding site" evidence="17">
    <location>
        <position position="502"/>
    </location>
    <ligand>
        <name>Zn(2+)</name>
        <dbReference type="ChEBI" id="CHEBI:29105"/>
        <note>catalytic</note>
    </ligand>
</feature>
<dbReference type="GO" id="GO:0008235">
    <property type="term" value="F:metalloexopeptidase activity"/>
    <property type="evidence" value="ECO:0007669"/>
    <property type="project" value="InterPro"/>
</dbReference>
<dbReference type="FunFam" id="3.30.540.30:FF:000001">
    <property type="entry name" value="Dipeptidyl peptidase 3"/>
    <property type="match status" value="1"/>
</dbReference>